<feature type="transmembrane region" description="Helical" evidence="1">
    <location>
        <begin position="46"/>
        <end position="65"/>
    </location>
</feature>
<name>A0A1X7BYL1_9RHOB</name>
<organism evidence="2 3">
    <name type="scientific">Roseovarius aestuarii</name>
    <dbReference type="NCBI Taxonomy" id="475083"/>
    <lineage>
        <taxon>Bacteria</taxon>
        <taxon>Pseudomonadati</taxon>
        <taxon>Pseudomonadota</taxon>
        <taxon>Alphaproteobacteria</taxon>
        <taxon>Rhodobacterales</taxon>
        <taxon>Roseobacteraceae</taxon>
        <taxon>Roseovarius</taxon>
    </lineage>
</organism>
<keyword evidence="3" id="KW-1185">Reference proteome</keyword>
<accession>A0A1X7BYL1</accession>
<sequence length="99" mass="11193">MTVYLPIIAEIFVGLLVPAVLTCWIVRRRNEEFKLLSSNSLRAAGLFVVFLVIFFVPGLMVGMLVSCRLHPGQDCEHYHDPCLREAWAKQTSHNCPGHI</sequence>
<dbReference type="Proteomes" id="UP000193224">
    <property type="component" value="Unassembled WGS sequence"/>
</dbReference>
<reference evidence="2 3" key="1">
    <citation type="submission" date="2017-03" db="EMBL/GenBank/DDBJ databases">
        <authorList>
            <person name="Afonso C.L."/>
            <person name="Miller P.J."/>
            <person name="Scott M.A."/>
            <person name="Spackman E."/>
            <person name="Goraichik I."/>
            <person name="Dimitrov K.M."/>
            <person name="Suarez D.L."/>
            <person name="Swayne D.E."/>
        </authorList>
    </citation>
    <scope>NUCLEOTIDE SEQUENCE [LARGE SCALE GENOMIC DNA]</scope>
    <source>
        <strain evidence="2 3">CECT 7745</strain>
    </source>
</reference>
<keyword evidence="1" id="KW-1133">Transmembrane helix</keyword>
<gene>
    <name evidence="2" type="ORF">ROA7745_04542</name>
</gene>
<evidence type="ECO:0000313" key="3">
    <source>
        <dbReference type="Proteomes" id="UP000193224"/>
    </source>
</evidence>
<keyword evidence="1" id="KW-0472">Membrane</keyword>
<dbReference type="AlphaFoldDB" id="A0A1X7BYL1"/>
<proteinExistence type="predicted"/>
<keyword evidence="1" id="KW-0812">Transmembrane</keyword>
<protein>
    <submittedName>
        <fullName evidence="2">Uncharacterized protein</fullName>
    </submittedName>
</protein>
<evidence type="ECO:0000313" key="2">
    <source>
        <dbReference type="EMBL" id="SMC14673.1"/>
    </source>
</evidence>
<evidence type="ECO:0000256" key="1">
    <source>
        <dbReference type="SAM" id="Phobius"/>
    </source>
</evidence>
<dbReference type="EMBL" id="FWXB01000036">
    <property type="protein sequence ID" value="SMC14673.1"/>
    <property type="molecule type" value="Genomic_DNA"/>
</dbReference>
<dbReference type="RefSeq" id="WP_085802564.1">
    <property type="nucleotide sequence ID" value="NZ_FWXB01000036.1"/>
</dbReference>
<feature type="transmembrane region" description="Helical" evidence="1">
    <location>
        <begin position="6"/>
        <end position="26"/>
    </location>
</feature>